<evidence type="ECO:0000313" key="2">
    <source>
        <dbReference type="EMBL" id="MEN7550464.1"/>
    </source>
</evidence>
<keyword evidence="3" id="KW-1185">Reference proteome</keyword>
<evidence type="ECO:0000313" key="3">
    <source>
        <dbReference type="Proteomes" id="UP001403385"/>
    </source>
</evidence>
<name>A0AAW9SBY9_9BACT</name>
<protein>
    <submittedName>
        <fullName evidence="2">GNAT family N-acetyltransferase</fullName>
        <ecNumber evidence="2">2.3.1.-</ecNumber>
    </submittedName>
</protein>
<organism evidence="2 3">
    <name type="scientific">Rapidithrix thailandica</name>
    <dbReference type="NCBI Taxonomy" id="413964"/>
    <lineage>
        <taxon>Bacteria</taxon>
        <taxon>Pseudomonadati</taxon>
        <taxon>Bacteroidota</taxon>
        <taxon>Cytophagia</taxon>
        <taxon>Cytophagales</taxon>
        <taxon>Flammeovirgaceae</taxon>
        <taxon>Rapidithrix</taxon>
    </lineage>
</organism>
<dbReference type="GO" id="GO:0016747">
    <property type="term" value="F:acyltransferase activity, transferring groups other than amino-acyl groups"/>
    <property type="evidence" value="ECO:0007669"/>
    <property type="project" value="InterPro"/>
</dbReference>
<feature type="domain" description="N-acetyltransferase" evidence="1">
    <location>
        <begin position="17"/>
        <end position="165"/>
    </location>
</feature>
<reference evidence="2 3" key="1">
    <citation type="submission" date="2024-04" db="EMBL/GenBank/DDBJ databases">
        <title>Novel genus in family Flammeovirgaceae.</title>
        <authorList>
            <person name="Nguyen T.H."/>
            <person name="Vuong T.Q."/>
            <person name="Le H."/>
            <person name="Kim S.-G."/>
        </authorList>
    </citation>
    <scope>NUCLEOTIDE SEQUENCE [LARGE SCALE GENOMIC DNA]</scope>
    <source>
        <strain evidence="2 3">JCM 23209</strain>
    </source>
</reference>
<dbReference type="AlphaFoldDB" id="A0AAW9SBY9"/>
<proteinExistence type="predicted"/>
<dbReference type="Pfam" id="PF13527">
    <property type="entry name" value="Acetyltransf_9"/>
    <property type="match status" value="1"/>
</dbReference>
<dbReference type="CDD" id="cd04301">
    <property type="entry name" value="NAT_SF"/>
    <property type="match status" value="1"/>
</dbReference>
<dbReference type="PROSITE" id="PS51186">
    <property type="entry name" value="GNAT"/>
    <property type="match status" value="1"/>
</dbReference>
<dbReference type="RefSeq" id="WP_346823246.1">
    <property type="nucleotide sequence ID" value="NZ_JBDKWZ010000014.1"/>
</dbReference>
<dbReference type="Gene3D" id="3.40.630.30">
    <property type="match status" value="1"/>
</dbReference>
<dbReference type="EC" id="2.3.1.-" evidence="2"/>
<gene>
    <name evidence="2" type="ORF">AAG747_21270</name>
</gene>
<comment type="caution">
    <text evidence="2">The sequence shown here is derived from an EMBL/GenBank/DDBJ whole genome shotgun (WGS) entry which is preliminary data.</text>
</comment>
<accession>A0AAW9SBY9</accession>
<sequence>MRQIEIDVNKTTYTLCIGYKQDEKRRRAFNNMCRSFWDFDFEAYYQSGYWDDSCLLYSIFHGDTIVSHTTVSIFRTSFLGMPQRLLQLGTVMTDQAYQRKGLSRFLMEYILEDYKKQVDGFLLFANDTVLDFYPKFGFYPVPEHQAFKNLQDSFSAKEREVRKLDLSEASDLYLFEQLVNKAAINSKVQLYNRGLSFFYCYAYPEFGYKDSIYYVENLDCVAVVREESDGVLLLQEVFAESTIDIHTLISALSSDGIRQVRLGFTPVQEGFEYQEYQNEDLTLFVSEPLKTLFETKKLMIPLLSHT</sequence>
<dbReference type="SUPFAM" id="SSF55729">
    <property type="entry name" value="Acyl-CoA N-acyltransferases (Nat)"/>
    <property type="match status" value="1"/>
</dbReference>
<dbReference type="InterPro" id="IPR000182">
    <property type="entry name" value="GNAT_dom"/>
</dbReference>
<evidence type="ECO:0000259" key="1">
    <source>
        <dbReference type="PROSITE" id="PS51186"/>
    </source>
</evidence>
<dbReference type="EMBL" id="JBDKWZ010000014">
    <property type="protein sequence ID" value="MEN7550464.1"/>
    <property type="molecule type" value="Genomic_DNA"/>
</dbReference>
<keyword evidence="2" id="KW-0808">Transferase</keyword>
<dbReference type="Proteomes" id="UP001403385">
    <property type="component" value="Unassembled WGS sequence"/>
</dbReference>
<keyword evidence="2" id="KW-0012">Acyltransferase</keyword>
<dbReference type="InterPro" id="IPR016181">
    <property type="entry name" value="Acyl_CoA_acyltransferase"/>
</dbReference>